<gene>
    <name evidence="2" type="ORF">A9Q84_20640</name>
</gene>
<keyword evidence="1" id="KW-0812">Transmembrane</keyword>
<keyword evidence="1" id="KW-1133">Transmembrane helix</keyword>
<feature type="transmembrane region" description="Helical" evidence="1">
    <location>
        <begin position="39"/>
        <end position="58"/>
    </location>
</feature>
<organism evidence="2 3">
    <name type="scientific">Halobacteriovorax marinus</name>
    <dbReference type="NCBI Taxonomy" id="97084"/>
    <lineage>
        <taxon>Bacteria</taxon>
        <taxon>Pseudomonadati</taxon>
        <taxon>Bdellovibrionota</taxon>
        <taxon>Bacteriovoracia</taxon>
        <taxon>Bacteriovoracales</taxon>
        <taxon>Halobacteriovoraceae</taxon>
        <taxon>Halobacteriovorax</taxon>
    </lineage>
</organism>
<reference evidence="3" key="1">
    <citation type="journal article" date="2017" name="Proc. Natl. Acad. Sci. U.S.A.">
        <title>Simulation of Deepwater Horizon oil plume reveals substrate specialization within a complex community of hydrocarbon-degraders.</title>
        <authorList>
            <person name="Hu P."/>
            <person name="Dubinsky E.A."/>
            <person name="Probst A.J."/>
            <person name="Wang J."/>
            <person name="Sieber C.M.K."/>
            <person name="Tom L.M."/>
            <person name="Gardinali P."/>
            <person name="Banfield J.F."/>
            <person name="Atlas R.M."/>
            <person name="Andersen G.L."/>
        </authorList>
    </citation>
    <scope>NUCLEOTIDE SEQUENCE [LARGE SCALE GENOMIC DNA]</scope>
</reference>
<sequence length="88" mass="9803">MENTKIINQEFNAPAQKQEQALADNMPTEDVIVNENGQAFIEFLFILLAMVLISFGMLKGINGSISLRWLGTVKAIAKPTPSNIELRR</sequence>
<dbReference type="AlphaFoldDB" id="A0A1Y5F6Q5"/>
<evidence type="ECO:0000313" key="3">
    <source>
        <dbReference type="Proteomes" id="UP000196531"/>
    </source>
</evidence>
<keyword evidence="1" id="KW-0472">Membrane</keyword>
<protein>
    <submittedName>
        <fullName evidence="2">Uncharacterized protein</fullName>
    </submittedName>
</protein>
<dbReference type="EMBL" id="MAAO01000016">
    <property type="protein sequence ID" value="OUR92920.1"/>
    <property type="molecule type" value="Genomic_DNA"/>
</dbReference>
<evidence type="ECO:0000313" key="2">
    <source>
        <dbReference type="EMBL" id="OUR92920.1"/>
    </source>
</evidence>
<accession>A0A1Y5F6Q5</accession>
<evidence type="ECO:0000256" key="1">
    <source>
        <dbReference type="SAM" id="Phobius"/>
    </source>
</evidence>
<comment type="caution">
    <text evidence="2">The sequence shown here is derived from an EMBL/GenBank/DDBJ whole genome shotgun (WGS) entry which is preliminary data.</text>
</comment>
<dbReference type="Proteomes" id="UP000196531">
    <property type="component" value="Unassembled WGS sequence"/>
</dbReference>
<proteinExistence type="predicted"/>
<name>A0A1Y5F6Q5_9BACT</name>